<comment type="function">
    <text evidence="11">Transcriptional regulator that acts as a repressor of the gibberellin (GA) signaling pathway. Probably acts by participating in large multiprotein complexes that repress transcription of GA-inducible genes.</text>
</comment>
<keyword evidence="5 11" id="KW-0805">Transcription regulation</keyword>
<dbReference type="Pfam" id="PF12041">
    <property type="entry name" value="DELLA"/>
    <property type="match status" value="1"/>
</dbReference>
<name>A0AAV6NS63_9ROSI</name>
<evidence type="ECO:0000259" key="13">
    <source>
        <dbReference type="Pfam" id="PF12041"/>
    </source>
</evidence>
<dbReference type="PROSITE" id="PS50985">
    <property type="entry name" value="GRAS"/>
    <property type="match status" value="1"/>
</dbReference>
<dbReference type="PANTHER" id="PTHR31636">
    <property type="entry name" value="OSJNBA0084A10.13 PROTEIN-RELATED"/>
    <property type="match status" value="1"/>
</dbReference>
<protein>
    <recommendedName>
        <fullName evidence="11">DELLA protein</fullName>
    </recommendedName>
</protein>
<comment type="caution">
    <text evidence="10">Lacks conserved residue(s) required for the propagation of feature annotation.</text>
</comment>
<feature type="repeat" description="PPR" evidence="9">
    <location>
        <begin position="401"/>
        <end position="435"/>
    </location>
</feature>
<evidence type="ECO:0000256" key="12">
    <source>
        <dbReference type="SAM" id="MobiDB-lite"/>
    </source>
</evidence>
<comment type="similarity">
    <text evidence="2 11">Belongs to the GRAS family. DELLA subfamily.</text>
</comment>
<dbReference type="EMBL" id="JAGKQH010000004">
    <property type="protein sequence ID" value="KAG6602029.1"/>
    <property type="molecule type" value="Genomic_DNA"/>
</dbReference>
<keyword evidence="15" id="KW-1185">Reference proteome</keyword>
<feature type="region of interest" description="VHIID" evidence="10">
    <location>
        <begin position="853"/>
        <end position="918"/>
    </location>
</feature>
<feature type="region of interest" description="SAW" evidence="10">
    <location>
        <begin position="1072"/>
        <end position="1148"/>
    </location>
</feature>
<evidence type="ECO:0000256" key="7">
    <source>
        <dbReference type="ARBA" id="ARBA00023242"/>
    </source>
</evidence>
<dbReference type="GO" id="GO:0016036">
    <property type="term" value="P:cellular response to phosphate starvation"/>
    <property type="evidence" value="ECO:0007669"/>
    <property type="project" value="UniProtKB-ARBA"/>
</dbReference>
<comment type="function">
    <text evidence="8">Probable transcriptional regulator that acts as a repressor of the gibberellin (GA) signaling pathway. Probably acts by participating in large multiprotein complexes that represses transcription of GA-inducible genes. Upon GA application, it is degraded by the proteasome, allowing the GA signaling pathway.</text>
</comment>
<feature type="region of interest" description="Disordered" evidence="12">
    <location>
        <begin position="663"/>
        <end position="704"/>
    </location>
</feature>
<dbReference type="InterPro" id="IPR002885">
    <property type="entry name" value="PPR_rpt"/>
</dbReference>
<evidence type="ECO:0000256" key="11">
    <source>
        <dbReference type="RuleBase" id="RU367159"/>
    </source>
</evidence>
<evidence type="ECO:0000313" key="15">
    <source>
        <dbReference type="Proteomes" id="UP000685013"/>
    </source>
</evidence>
<evidence type="ECO:0000256" key="2">
    <source>
        <dbReference type="ARBA" id="ARBA00010273"/>
    </source>
</evidence>
<keyword evidence="6 11" id="KW-0804">Transcription</keyword>
<feature type="domain" description="Transcriptional factor DELLA N-terminal" evidence="13">
    <location>
        <begin position="597"/>
        <end position="664"/>
    </location>
</feature>
<feature type="repeat" description="PPR" evidence="9">
    <location>
        <begin position="471"/>
        <end position="505"/>
    </location>
</feature>
<dbReference type="PROSITE" id="PS51375">
    <property type="entry name" value="PPR"/>
    <property type="match status" value="5"/>
</dbReference>
<feature type="compositionally biased region" description="Low complexity" evidence="12">
    <location>
        <begin position="663"/>
        <end position="674"/>
    </location>
</feature>
<dbReference type="SMART" id="SM01129">
    <property type="entry name" value="DELLA"/>
    <property type="match status" value="1"/>
</dbReference>
<accession>A0AAV6NS63</accession>
<feature type="region of interest" description="Leucine repeat II (LRII)" evidence="10">
    <location>
        <begin position="933"/>
        <end position="965"/>
    </location>
</feature>
<feature type="repeat" description="PPR" evidence="9">
    <location>
        <begin position="334"/>
        <end position="368"/>
    </location>
</feature>
<feature type="non-terminal residue" evidence="14">
    <location>
        <position position="1"/>
    </location>
</feature>
<dbReference type="AlphaFoldDB" id="A0AAV6NS63"/>
<comment type="caution">
    <text evidence="14">The sequence shown here is derived from an EMBL/GenBank/DDBJ whole genome shotgun (WGS) entry which is preliminary data.</text>
</comment>
<feature type="repeat" description="PPR" evidence="9">
    <location>
        <begin position="299"/>
        <end position="333"/>
    </location>
</feature>
<organism evidence="14 15">
    <name type="scientific">Cucurbita argyrosperma subsp. sororia</name>
    <dbReference type="NCBI Taxonomy" id="37648"/>
    <lineage>
        <taxon>Eukaryota</taxon>
        <taxon>Viridiplantae</taxon>
        <taxon>Streptophyta</taxon>
        <taxon>Embryophyta</taxon>
        <taxon>Tracheophyta</taxon>
        <taxon>Spermatophyta</taxon>
        <taxon>Magnoliopsida</taxon>
        <taxon>eudicotyledons</taxon>
        <taxon>Gunneridae</taxon>
        <taxon>Pentapetalae</taxon>
        <taxon>rosids</taxon>
        <taxon>fabids</taxon>
        <taxon>Cucurbitales</taxon>
        <taxon>Cucurbitaceae</taxon>
        <taxon>Cucurbiteae</taxon>
        <taxon>Cucurbita</taxon>
    </lineage>
</organism>
<dbReference type="FunFam" id="1.10.10.1290:FF:000001">
    <property type="entry name" value="DELLA protein GAI"/>
    <property type="match status" value="1"/>
</dbReference>
<comment type="subcellular location">
    <subcellularLocation>
        <location evidence="1 11">Nucleus</location>
    </subcellularLocation>
</comment>
<sequence>MAFLRQKLSTFILSSSKISFCSSIRKLNSIAAADELINNDAIVNSICDSFTRRESWDTLTRKFETLELNDSLVQKVLLKFQQLVDAKRALGFFHWSAKRKNFNHGFQSYGIMIHILVKARLVIDARALLESILKKNEGSSFNFSIVDSLLDTYEVTDSSPFVFDLLIQTCAKLRLIDFALNMSAHLEERGFSLSLISFNTLLHVVEKSDENRKVWKIYEQMIRKRVYPNVITVRIMINSLCKEGKLQEISDMLSRIHGSRCSASLIVNGCLIYRILEEGRVEDGVMLLKRMLQKNMILDDIAYSLILYAKLKIGNIKSAQEVFDEMSKRGFQANSFIYTLFIGAHCRGGRIEEAHCLMEEMENMGLKPYPETFNLLIEGCRDSEESLRMCEKMLERGFVPSCSSFNVAIAKICEEGDVKKANEMLTTLLDKGFLPDETTYINLIIGYGKIVETQEILKLYYEMDARLLSPGVSVFFALIGSFCQSGKLEEAEKYLKIMKDRVLDVERSLLIRKSTLCLPTLTHSKVIHVLLLRKKSELLLEMKMKMKRELEDDRSTGGGVYGGGRQGVGKGECSSVSGGKVKMWKEEEQEVGGGGMDELLAVLGYKVRASDMADVAQKMEQLEMVMGSVKEDGISHLASDTVHYNPSDLSAWIQNMLSEFSNTPNHFNSSSTSTTPPPPPQSSQYSNPHSRIQSRPSRLYDDDSEYDLSAIPGVAVFPSKDSSTEIETNSRKRVKIEGESSVNLLPPSPPFVAAAAAAGIASEPSRPVVVVEEGSQDAGIQLVHTLMACAEAVQQENMKIAEALVKHIGLLAVSQAGAMRKVATYFAEALARRIYRIYSPQDGFYSSYSDILQMHFYETCPYLKFAHFTANQAILEAFATASRVHVIDFSLNQGMQWPALMQALALRPGGPPTFRLTGIGPPKQGNTTDSLQQVGWKLAQMAGAIGVEFEFNQIVCSNLANLNPAALEIRPAAVEAVAVNSVFDLHRLLARPGAIEKVLGSIKATKPKIVTIVEQEANHNGRVFMDRFTEALHYYSNMFDSLEVSSTGFEPASEDVLLSEVYLGRQICNVVACEGPDRVERHESLTHWRTRMESAGFNPVHLGSNAFKQASMLLALFAGGEGYRVEENNGCLMLGWHTRPLIATSAWQLDADESTQ</sequence>
<dbReference type="GO" id="GO:0045944">
    <property type="term" value="P:positive regulation of transcription by RNA polymerase II"/>
    <property type="evidence" value="ECO:0007669"/>
    <property type="project" value="UniProtKB-ARBA"/>
</dbReference>
<evidence type="ECO:0000256" key="8">
    <source>
        <dbReference type="ARBA" id="ARBA00057829"/>
    </source>
</evidence>
<evidence type="ECO:0000256" key="4">
    <source>
        <dbReference type="ARBA" id="ARBA00022941"/>
    </source>
</evidence>
<dbReference type="Pfam" id="PF13041">
    <property type="entry name" value="PPR_2"/>
    <property type="match status" value="2"/>
</dbReference>
<feature type="short sequence motif" description="VHIID" evidence="10">
    <location>
        <begin position="884"/>
        <end position="888"/>
    </location>
</feature>
<keyword evidence="3" id="KW-0832">Ubl conjugation</keyword>
<keyword evidence="7 11" id="KW-0539">Nucleus</keyword>
<evidence type="ECO:0000256" key="3">
    <source>
        <dbReference type="ARBA" id="ARBA00022843"/>
    </source>
</evidence>
<dbReference type="Proteomes" id="UP000685013">
    <property type="component" value="Chromosome 4"/>
</dbReference>
<dbReference type="GO" id="GO:0009740">
    <property type="term" value="P:gibberellic acid mediated signaling pathway"/>
    <property type="evidence" value="ECO:0007669"/>
    <property type="project" value="UniProtKB-UniRule"/>
</dbReference>
<evidence type="ECO:0000256" key="10">
    <source>
        <dbReference type="PROSITE-ProRule" id="PRU01191"/>
    </source>
</evidence>
<reference evidence="14 15" key="1">
    <citation type="journal article" date="2021" name="Hortic Res">
        <title>The domestication of Cucurbita argyrosperma as revealed by the genome of its wild relative.</title>
        <authorList>
            <person name="Barrera-Redondo J."/>
            <person name="Sanchez-de la Vega G."/>
            <person name="Aguirre-Liguori J.A."/>
            <person name="Castellanos-Morales G."/>
            <person name="Gutierrez-Guerrero Y.T."/>
            <person name="Aguirre-Dugua X."/>
            <person name="Aguirre-Planter E."/>
            <person name="Tenaillon M.I."/>
            <person name="Lira-Saade R."/>
            <person name="Eguiarte L.E."/>
        </authorList>
    </citation>
    <scope>NUCLEOTIDE SEQUENCE [LARGE SCALE GENOMIC DNA]</scope>
    <source>
        <strain evidence="14">JBR-2021</strain>
    </source>
</reference>
<evidence type="ECO:0000313" key="14">
    <source>
        <dbReference type="EMBL" id="KAG6602029.1"/>
    </source>
</evidence>
<evidence type="ECO:0000256" key="6">
    <source>
        <dbReference type="ARBA" id="ARBA00023163"/>
    </source>
</evidence>
<evidence type="ECO:0000256" key="1">
    <source>
        <dbReference type="ARBA" id="ARBA00004123"/>
    </source>
</evidence>
<evidence type="ECO:0000256" key="5">
    <source>
        <dbReference type="ARBA" id="ARBA00023015"/>
    </source>
</evidence>
<feature type="repeat" description="PPR" evidence="9">
    <location>
        <begin position="194"/>
        <end position="228"/>
    </location>
</feature>
<dbReference type="GO" id="GO:0005634">
    <property type="term" value="C:nucleus"/>
    <property type="evidence" value="ECO:0007669"/>
    <property type="project" value="UniProtKB-SubCell"/>
</dbReference>
<dbReference type="Pfam" id="PF03514">
    <property type="entry name" value="GRAS"/>
    <property type="match status" value="1"/>
</dbReference>
<dbReference type="NCBIfam" id="TIGR00756">
    <property type="entry name" value="PPR"/>
    <property type="match status" value="1"/>
</dbReference>
<proteinExistence type="inferred from homology"/>
<evidence type="ECO:0000256" key="9">
    <source>
        <dbReference type="PROSITE-ProRule" id="PRU00708"/>
    </source>
</evidence>
<gene>
    <name evidence="14" type="primary">GAI</name>
    <name evidence="14" type="ORF">SDJN03_07262</name>
</gene>
<comment type="domain">
    <text evidence="11">The DELLA motif is required for its GA-induced degradation.</text>
</comment>
<dbReference type="InterPro" id="IPR021914">
    <property type="entry name" value="TF_DELLA_N"/>
</dbReference>
<dbReference type="InterPro" id="IPR005202">
    <property type="entry name" value="TF_GRAS"/>
</dbReference>
<feature type="short sequence motif" description="LXXLL motif" evidence="10">
    <location>
        <begin position="985"/>
        <end position="989"/>
    </location>
</feature>
<dbReference type="Pfam" id="PF01535">
    <property type="entry name" value="PPR"/>
    <property type="match status" value="3"/>
</dbReference>
<keyword evidence="4 11" id="KW-0939">Gibberellin signaling pathway</keyword>